<evidence type="ECO:0000256" key="1">
    <source>
        <dbReference type="SAM" id="SignalP"/>
    </source>
</evidence>
<gene>
    <name evidence="2" type="ORF">CDG68_09765</name>
    <name evidence="3" type="ORF">EXU28_14750</name>
</gene>
<keyword evidence="1" id="KW-0732">Signal</keyword>
<accession>A0A3G2T122</accession>
<evidence type="ECO:0000313" key="2">
    <source>
        <dbReference type="EMBL" id="AYO53903.1"/>
    </source>
</evidence>
<feature type="chain" id="PRO_5044593454" description="Lipocalin-like domain-containing protein" evidence="1">
    <location>
        <begin position="21"/>
        <end position="150"/>
    </location>
</feature>
<dbReference type="EMBL" id="CP033133">
    <property type="protein sequence ID" value="AYO53903.1"/>
    <property type="molecule type" value="Genomic_DNA"/>
</dbReference>
<dbReference type="AlphaFoldDB" id="A0A3G2T122"/>
<keyword evidence="5" id="KW-1185">Reference proteome</keyword>
<sequence length="150" mass="17591">MKIKLMSLGALLILGSFTYANDLNIEQNIFNDRVVLDQHSVSMKSYTGKWRTNCVFDEAQKKYFNISFEFEHPFLLKKTTTLFKNHICTVPSTSKSYSYQINHVDRNNDGYYALYSSLPERIDLYISPKNIEQLIMKFDGAIYNLNKEYK</sequence>
<dbReference type="RefSeq" id="WP_130113033.1">
    <property type="nucleotide sequence ID" value="NZ_CP033133.1"/>
</dbReference>
<evidence type="ECO:0000313" key="5">
    <source>
        <dbReference type="Proteomes" id="UP000293863"/>
    </source>
</evidence>
<reference evidence="2 4" key="1">
    <citation type="submission" date="2018-10" db="EMBL/GenBank/DDBJ databases">
        <title>The complete genome of Acinetobacter wuhouensis strain WCHAW010062.</title>
        <authorList>
            <person name="Hu Y."/>
            <person name="Long H."/>
            <person name="Feng Y."/>
            <person name="Zong Z."/>
        </authorList>
    </citation>
    <scope>NUCLEOTIDE SEQUENCE [LARGE SCALE GENOMIC DNA]</scope>
    <source>
        <strain evidence="2 4">WCHAW010062</strain>
    </source>
</reference>
<dbReference type="Proteomes" id="UP000279962">
    <property type="component" value="Chromosome"/>
</dbReference>
<reference evidence="3 5" key="2">
    <citation type="submission" date="2019-02" db="EMBL/GenBank/DDBJ databases">
        <title>The Batch Genome Submission of Acinetobacter spp. strains.</title>
        <authorList>
            <person name="Qin J."/>
            <person name="Hu Y."/>
            <person name="Ye H."/>
            <person name="Wei L."/>
            <person name="Feng Y."/>
            <person name="Zong Z."/>
        </authorList>
    </citation>
    <scope>NUCLEOTIDE SEQUENCE [LARGE SCALE GENOMIC DNA]</scope>
    <source>
        <strain evidence="3 5">WCHAW060049</strain>
    </source>
</reference>
<name>A0A3G2T122_9GAMM</name>
<evidence type="ECO:0000313" key="4">
    <source>
        <dbReference type="Proteomes" id="UP000279962"/>
    </source>
</evidence>
<proteinExistence type="predicted"/>
<dbReference type="EMBL" id="SGSQ01000024">
    <property type="protein sequence ID" value="RZG44423.1"/>
    <property type="molecule type" value="Genomic_DNA"/>
</dbReference>
<dbReference type="Proteomes" id="UP000293863">
    <property type="component" value="Unassembled WGS sequence"/>
</dbReference>
<protein>
    <recommendedName>
        <fullName evidence="6">Lipocalin-like domain-containing protein</fullName>
    </recommendedName>
</protein>
<feature type="signal peptide" evidence="1">
    <location>
        <begin position="1"/>
        <end position="20"/>
    </location>
</feature>
<evidence type="ECO:0008006" key="6">
    <source>
        <dbReference type="Google" id="ProtNLM"/>
    </source>
</evidence>
<evidence type="ECO:0000313" key="3">
    <source>
        <dbReference type="EMBL" id="RZG44423.1"/>
    </source>
</evidence>
<organism evidence="2 4">
    <name type="scientific">Acinetobacter wuhouensis</name>
    <dbReference type="NCBI Taxonomy" id="1879050"/>
    <lineage>
        <taxon>Bacteria</taxon>
        <taxon>Pseudomonadati</taxon>
        <taxon>Pseudomonadota</taxon>
        <taxon>Gammaproteobacteria</taxon>
        <taxon>Moraxellales</taxon>
        <taxon>Moraxellaceae</taxon>
        <taxon>Acinetobacter</taxon>
    </lineage>
</organism>